<evidence type="ECO:0000313" key="1">
    <source>
        <dbReference type="EMBL" id="KAJ7362651.1"/>
    </source>
</evidence>
<dbReference type="AlphaFoldDB" id="A0AAD7F0M0"/>
<gene>
    <name evidence="1" type="ORF">DFH08DRAFT_683692</name>
</gene>
<organism evidence="1 2">
    <name type="scientific">Mycena albidolilacea</name>
    <dbReference type="NCBI Taxonomy" id="1033008"/>
    <lineage>
        <taxon>Eukaryota</taxon>
        <taxon>Fungi</taxon>
        <taxon>Dikarya</taxon>
        <taxon>Basidiomycota</taxon>
        <taxon>Agaricomycotina</taxon>
        <taxon>Agaricomycetes</taxon>
        <taxon>Agaricomycetidae</taxon>
        <taxon>Agaricales</taxon>
        <taxon>Marasmiineae</taxon>
        <taxon>Mycenaceae</taxon>
        <taxon>Mycena</taxon>
    </lineage>
</organism>
<reference evidence="1" key="1">
    <citation type="submission" date="2023-03" db="EMBL/GenBank/DDBJ databases">
        <title>Massive genome expansion in bonnet fungi (Mycena s.s.) driven by repeated elements and novel gene families across ecological guilds.</title>
        <authorList>
            <consortium name="Lawrence Berkeley National Laboratory"/>
            <person name="Harder C.B."/>
            <person name="Miyauchi S."/>
            <person name="Viragh M."/>
            <person name="Kuo A."/>
            <person name="Thoen E."/>
            <person name="Andreopoulos B."/>
            <person name="Lu D."/>
            <person name="Skrede I."/>
            <person name="Drula E."/>
            <person name="Henrissat B."/>
            <person name="Morin E."/>
            <person name="Kohler A."/>
            <person name="Barry K."/>
            <person name="LaButti K."/>
            <person name="Morin E."/>
            <person name="Salamov A."/>
            <person name="Lipzen A."/>
            <person name="Mereny Z."/>
            <person name="Hegedus B."/>
            <person name="Baldrian P."/>
            <person name="Stursova M."/>
            <person name="Weitz H."/>
            <person name="Taylor A."/>
            <person name="Grigoriev I.V."/>
            <person name="Nagy L.G."/>
            <person name="Martin F."/>
            <person name="Kauserud H."/>
        </authorList>
    </citation>
    <scope>NUCLEOTIDE SEQUENCE</scope>
    <source>
        <strain evidence="1">CBHHK002</strain>
    </source>
</reference>
<sequence>YLICKHVVQGLDRVPPVFFLEVKRQRTVPFWAHPSLRLPPLPAELTTSNGAGELGTRDSSVEDVQDAVEGWDDDDDDLVDMRAGDDERLTFLDTMDTHIDVIVEFARGLKFQRQFRDQRMLQVLEREGAPFLRLARACLEKEKRMRSTRGSTPSTWDRSGISAMYY</sequence>
<evidence type="ECO:0000313" key="2">
    <source>
        <dbReference type="Proteomes" id="UP001218218"/>
    </source>
</evidence>
<accession>A0AAD7F0M0</accession>
<proteinExistence type="predicted"/>
<keyword evidence="2" id="KW-1185">Reference proteome</keyword>
<dbReference type="EMBL" id="JARIHO010000004">
    <property type="protein sequence ID" value="KAJ7362651.1"/>
    <property type="molecule type" value="Genomic_DNA"/>
</dbReference>
<feature type="non-terminal residue" evidence="1">
    <location>
        <position position="1"/>
    </location>
</feature>
<dbReference type="Proteomes" id="UP001218218">
    <property type="component" value="Unassembled WGS sequence"/>
</dbReference>
<name>A0AAD7F0M0_9AGAR</name>
<protein>
    <submittedName>
        <fullName evidence="1">Uncharacterized protein</fullName>
    </submittedName>
</protein>
<comment type="caution">
    <text evidence="1">The sequence shown here is derived from an EMBL/GenBank/DDBJ whole genome shotgun (WGS) entry which is preliminary data.</text>
</comment>